<evidence type="ECO:0000256" key="2">
    <source>
        <dbReference type="ARBA" id="ARBA00022527"/>
    </source>
</evidence>
<evidence type="ECO:0000256" key="10">
    <source>
        <dbReference type="PROSITE-ProRule" id="PRU00546"/>
    </source>
</evidence>
<keyword evidence="6" id="KW-0067">ATP-binding</keyword>
<evidence type="ECO:0000256" key="11">
    <source>
        <dbReference type="SAM" id="MobiDB-lite"/>
    </source>
</evidence>
<evidence type="ECO:0000256" key="9">
    <source>
        <dbReference type="PROSITE-ProRule" id="PRU00023"/>
    </source>
</evidence>
<dbReference type="PROSITE" id="PS50011">
    <property type="entry name" value="PROTEIN_KINASE_DOM"/>
    <property type="match status" value="1"/>
</dbReference>
<feature type="region of interest" description="Disordered" evidence="11">
    <location>
        <begin position="1374"/>
        <end position="1454"/>
    </location>
</feature>
<dbReference type="SUPFAM" id="SSF57938">
    <property type="entry name" value="DnaJ/Hsp40 cysteine-rich domain"/>
    <property type="match status" value="1"/>
</dbReference>
<dbReference type="CDD" id="cd00180">
    <property type="entry name" value="PKc"/>
    <property type="match status" value="1"/>
</dbReference>
<evidence type="ECO:0000256" key="1">
    <source>
        <dbReference type="ARBA" id="ARBA00012513"/>
    </source>
</evidence>
<dbReference type="InterPro" id="IPR036410">
    <property type="entry name" value="HSP_DnaJ_Cys-rich_dom_sf"/>
</dbReference>
<dbReference type="Proteomes" id="UP001590950">
    <property type="component" value="Unassembled WGS sequence"/>
</dbReference>
<feature type="domain" description="Protein kinase" evidence="12">
    <location>
        <begin position="178"/>
        <end position="463"/>
    </location>
</feature>
<comment type="catalytic activity">
    <reaction evidence="8">
        <text>L-seryl-[protein] + ATP = O-phospho-L-seryl-[protein] + ADP + H(+)</text>
        <dbReference type="Rhea" id="RHEA:17989"/>
        <dbReference type="Rhea" id="RHEA-COMP:9863"/>
        <dbReference type="Rhea" id="RHEA-COMP:11604"/>
        <dbReference type="ChEBI" id="CHEBI:15378"/>
        <dbReference type="ChEBI" id="CHEBI:29999"/>
        <dbReference type="ChEBI" id="CHEBI:30616"/>
        <dbReference type="ChEBI" id="CHEBI:83421"/>
        <dbReference type="ChEBI" id="CHEBI:456216"/>
        <dbReference type="EC" id="2.7.11.1"/>
    </reaction>
</comment>
<sequence length="1524" mass="171203">MSLQRRDSYQCGEKVRQFANDIIRTATTNATTALGSKINDLTSGFISPSDFNRALNRIIPPSVGKEGPPPRDPFRDADFIRIQELLRLHGKSEWSLRPRTFTLLRMTESVDAIDAFIADHLSDFSLPYTEENLPNAVKGDRARRRFLDLQSLVLRTHAADLEKGGNHLYCPKSADDYFQSLKELGDGGFGQVDHVWSRLSLKDYARKRIPRGRSFKRDKINIANFEKELKTLKLLQHRHLVRLIGSYTDPKWVGLIMYPVADMNLATYLNREMDARQRQICIRRFYGCLASAVLYLHNNQIRHKDIKPANVLVRGTDVFLTDFGTSMHWSDGDRSTTVGTVPAYTPRYCPPEVADHEERRTSSDIWSLGCCFLELTTVLNNRVVRDMKAFFGDHGTQSEYFWANQEATSLWIEKLKNESEIRDDTEPLKELIPWMLQKLAKDRPTAQQVVNCILNFESRHAFYGMCCGNDDLTVESTYDDLTPSYTEGNIDDPLERLNYLSPSFKTITNEEITRQLAGPEPVEDSSSSESTIRGSSSPAESSEAHLAIRNNADDFDQSYKMPIINQEERLLPSEHFTRGDKAYGRDLNFLELKESAMSSVLYCQWPACPANLDRQPLETKEALHKHYRSAHETHNFSWSYLLEDGRDGSSVQDISPSGVATATKTAVLVSQNYKKTPTQPSYDSPIFETADSTKSTKPVVAQNQTFKAPASRPGAETSSRNQRLGDRYTPRSQDQRPGLGEVRPQDRDNEHNIDRKSVNATGKPFSFSMVENERFSLLPNDRRPEPTQVPAPEEDEGHDADYIVPEPLSLPSIGREANNQCKGSLPESSRVPSYVLAGTNRFTSAEIDAMVPRSRFSPLIPPLFVYGSFMFPSIMKAQANRSIRGIYSSRHQRRLVPDPRDWARANTSLTRVAEIMTPAVLKGFDRWQPRGLRCAAIQNSRFTNVFYKNSWPKMFPGHVQGFLVFGLTEEVLKSCDQMFPLKECQSSSFRKSAAMKTGHGTIGSSASDTEDEERQEYFMRYKVVVDIELKDGRPRSIEAMTYVWAHADELEGPWDINKFIRRPCFTLCSEAEAGDNTWREEERELAKTMKMTYILAGDAIAHAVTERDFAEVKALLDNGDDVNGSCRLYGTPLQTAVVTGNEDMVRFLVEKRANVNAKGGQYHTALLAAVVCGHEKIVGLLLRRQAEVLADCGRYVSALYQAISHSDGEIVFLLLEKGAWLSTGYTELLDLAAERGNSRVMDLLVEYDVRKLHVGLPAYHSYRSSLERRNKNSSRGQELSLTSGTVLRAVISQALMLKGSHGTWQGRKGVQVLKAALDAGAPEQVVDHIGDNLKTVSSLIDYFRGAVTQMLSPQPPSTKNLELSHDGDAIVEELSASSDSSDDDATLVENSSPFARNQSSRSQASPQRRTAPRKRSDVTQQPLSVPNRPQRERAHSDTSADATKTTRPRNRHERRVCSACNGRGGRQGTEMTCTDCRGVGRRQKANGRGREDGAERCNSCQGGGLIFSNRDRCRECGGSRFVYG</sequence>
<gene>
    <name evidence="14" type="ORF">N7G274_000266</name>
</gene>
<dbReference type="Gene3D" id="1.25.40.20">
    <property type="entry name" value="Ankyrin repeat-containing domain"/>
    <property type="match status" value="1"/>
</dbReference>
<keyword evidence="2" id="KW-0723">Serine/threonine-protein kinase</keyword>
<dbReference type="Gene3D" id="3.10.490.10">
    <property type="entry name" value="Gamma-glutamyl cyclotransferase-like"/>
    <property type="match status" value="1"/>
</dbReference>
<comment type="caution">
    <text evidence="14">The sequence shown here is derived from an EMBL/GenBank/DDBJ whole genome shotgun (WGS) entry which is preliminary data.</text>
</comment>
<evidence type="ECO:0000256" key="6">
    <source>
        <dbReference type="ARBA" id="ARBA00022840"/>
    </source>
</evidence>
<feature type="compositionally biased region" description="Basic and acidic residues" evidence="11">
    <location>
        <begin position="1429"/>
        <end position="1438"/>
    </location>
</feature>
<dbReference type="InterPro" id="IPR008271">
    <property type="entry name" value="Ser/Thr_kinase_AS"/>
</dbReference>
<dbReference type="CDD" id="cd10719">
    <property type="entry name" value="DnaJ_zf"/>
    <property type="match status" value="1"/>
</dbReference>
<dbReference type="InterPro" id="IPR000719">
    <property type="entry name" value="Prot_kinase_dom"/>
</dbReference>
<evidence type="ECO:0000256" key="4">
    <source>
        <dbReference type="ARBA" id="ARBA00022741"/>
    </source>
</evidence>
<feature type="domain" description="CR-type" evidence="13">
    <location>
        <begin position="1444"/>
        <end position="1524"/>
    </location>
</feature>
<organism evidence="14 15">
    <name type="scientific">Stereocaulon virgatum</name>
    <dbReference type="NCBI Taxonomy" id="373712"/>
    <lineage>
        <taxon>Eukaryota</taxon>
        <taxon>Fungi</taxon>
        <taxon>Dikarya</taxon>
        <taxon>Ascomycota</taxon>
        <taxon>Pezizomycotina</taxon>
        <taxon>Lecanoromycetes</taxon>
        <taxon>OSLEUM clade</taxon>
        <taxon>Lecanoromycetidae</taxon>
        <taxon>Lecanorales</taxon>
        <taxon>Lecanorineae</taxon>
        <taxon>Stereocaulaceae</taxon>
        <taxon>Stereocaulon</taxon>
    </lineage>
</organism>
<evidence type="ECO:0000256" key="7">
    <source>
        <dbReference type="ARBA" id="ARBA00047899"/>
    </source>
</evidence>
<keyword evidence="15" id="KW-1185">Reference proteome</keyword>
<keyword evidence="10" id="KW-0479">Metal-binding</keyword>
<dbReference type="EC" id="2.7.11.1" evidence="1"/>
<keyword evidence="3" id="KW-0808">Transferase</keyword>
<comment type="catalytic activity">
    <reaction evidence="7">
        <text>L-threonyl-[protein] + ATP = O-phospho-L-threonyl-[protein] + ADP + H(+)</text>
        <dbReference type="Rhea" id="RHEA:46608"/>
        <dbReference type="Rhea" id="RHEA-COMP:11060"/>
        <dbReference type="Rhea" id="RHEA-COMP:11605"/>
        <dbReference type="ChEBI" id="CHEBI:15378"/>
        <dbReference type="ChEBI" id="CHEBI:30013"/>
        <dbReference type="ChEBI" id="CHEBI:30616"/>
        <dbReference type="ChEBI" id="CHEBI:61977"/>
        <dbReference type="ChEBI" id="CHEBI:456216"/>
        <dbReference type="EC" id="2.7.11.1"/>
    </reaction>
</comment>
<dbReference type="PROSITE" id="PS51188">
    <property type="entry name" value="ZF_CR"/>
    <property type="match status" value="1"/>
</dbReference>
<keyword evidence="5" id="KW-0418">Kinase</keyword>
<evidence type="ECO:0000256" key="5">
    <source>
        <dbReference type="ARBA" id="ARBA00022777"/>
    </source>
</evidence>
<dbReference type="InterPro" id="IPR011009">
    <property type="entry name" value="Kinase-like_dom_sf"/>
</dbReference>
<dbReference type="SUPFAM" id="SSF56112">
    <property type="entry name" value="Protein kinase-like (PK-like)"/>
    <property type="match status" value="1"/>
</dbReference>
<evidence type="ECO:0000259" key="13">
    <source>
        <dbReference type="PROSITE" id="PS51188"/>
    </source>
</evidence>
<keyword evidence="4" id="KW-0547">Nucleotide-binding</keyword>
<dbReference type="Pfam" id="PF12796">
    <property type="entry name" value="Ank_2"/>
    <property type="match status" value="1"/>
</dbReference>
<dbReference type="InterPro" id="IPR002110">
    <property type="entry name" value="Ankyrin_rpt"/>
</dbReference>
<reference evidence="14 15" key="1">
    <citation type="submission" date="2024-09" db="EMBL/GenBank/DDBJ databases">
        <title>Rethinking Asexuality: The Enigmatic Case of Functional Sexual Genes in Lepraria (Stereocaulaceae).</title>
        <authorList>
            <person name="Doellman M."/>
            <person name="Sun Y."/>
            <person name="Barcenas-Pena A."/>
            <person name="Lumbsch H.T."/>
            <person name="Grewe F."/>
        </authorList>
    </citation>
    <scope>NUCLEOTIDE SEQUENCE [LARGE SCALE GENOMIC DNA]</scope>
    <source>
        <strain evidence="14 15">Mercado 3170</strain>
    </source>
</reference>
<dbReference type="PROSITE" id="PS50297">
    <property type="entry name" value="ANK_REP_REGION"/>
    <property type="match status" value="1"/>
</dbReference>
<dbReference type="PANTHER" id="PTHR43671:SF98">
    <property type="entry name" value="SERINE_THREONINE-PROTEIN KINASE NEK11"/>
    <property type="match status" value="1"/>
</dbReference>
<feature type="compositionally biased region" description="Basic and acidic residues" evidence="11">
    <location>
        <begin position="743"/>
        <end position="757"/>
    </location>
</feature>
<dbReference type="Gene3D" id="3.30.200.20">
    <property type="entry name" value="Phosphorylase Kinase, domain 1"/>
    <property type="match status" value="1"/>
</dbReference>
<dbReference type="PANTHER" id="PTHR43671">
    <property type="entry name" value="SERINE/THREONINE-PROTEIN KINASE NEK"/>
    <property type="match status" value="1"/>
</dbReference>
<dbReference type="PROSITE" id="PS50088">
    <property type="entry name" value="ANK_REPEAT"/>
    <property type="match status" value="1"/>
</dbReference>
<name>A0ABR4ASC0_9LECA</name>
<feature type="zinc finger region" description="CR-type" evidence="10">
    <location>
        <begin position="1444"/>
        <end position="1524"/>
    </location>
</feature>
<dbReference type="EMBL" id="JBEFKJ010000001">
    <property type="protein sequence ID" value="KAL2048355.1"/>
    <property type="molecule type" value="Genomic_DNA"/>
</dbReference>
<dbReference type="InterPro" id="IPR036770">
    <property type="entry name" value="Ankyrin_rpt-contain_sf"/>
</dbReference>
<feature type="repeat" description="ANK" evidence="9">
    <location>
        <begin position="1131"/>
        <end position="1160"/>
    </location>
</feature>
<feature type="compositionally biased region" description="Polar residues" evidence="11">
    <location>
        <begin position="690"/>
        <end position="706"/>
    </location>
</feature>
<proteinExistence type="predicted"/>
<dbReference type="PROSITE" id="PS00108">
    <property type="entry name" value="PROTEIN_KINASE_ST"/>
    <property type="match status" value="1"/>
</dbReference>
<feature type="region of interest" description="Disordered" evidence="11">
    <location>
        <begin position="675"/>
        <end position="800"/>
    </location>
</feature>
<dbReference type="Gene3D" id="2.10.230.10">
    <property type="entry name" value="Heat shock protein DnaJ, cysteine-rich domain"/>
    <property type="match status" value="1"/>
</dbReference>
<dbReference type="InterPro" id="IPR050660">
    <property type="entry name" value="NEK_Ser/Thr_kinase"/>
</dbReference>
<keyword evidence="10" id="KW-0863">Zinc-finger</keyword>
<dbReference type="SUPFAM" id="SSF48403">
    <property type="entry name" value="Ankyrin repeat"/>
    <property type="match status" value="1"/>
</dbReference>
<keyword evidence="10" id="KW-0862">Zinc</keyword>
<evidence type="ECO:0000313" key="15">
    <source>
        <dbReference type="Proteomes" id="UP001590950"/>
    </source>
</evidence>
<feature type="compositionally biased region" description="Low complexity" evidence="11">
    <location>
        <begin position="1395"/>
        <end position="1409"/>
    </location>
</feature>
<evidence type="ECO:0000259" key="12">
    <source>
        <dbReference type="PROSITE" id="PS50011"/>
    </source>
</evidence>
<dbReference type="SMART" id="SM00248">
    <property type="entry name" value="ANK"/>
    <property type="match status" value="4"/>
</dbReference>
<protein>
    <recommendedName>
        <fullName evidence="1">non-specific serine/threonine protein kinase</fullName>
        <ecNumber evidence="1">2.7.11.1</ecNumber>
    </recommendedName>
</protein>
<evidence type="ECO:0000313" key="14">
    <source>
        <dbReference type="EMBL" id="KAL2048355.1"/>
    </source>
</evidence>
<evidence type="ECO:0000256" key="8">
    <source>
        <dbReference type="ARBA" id="ARBA00048679"/>
    </source>
</evidence>
<accession>A0ABR4ASC0</accession>
<keyword evidence="9" id="KW-0040">ANK repeat</keyword>
<dbReference type="Pfam" id="PF00069">
    <property type="entry name" value="Pkinase"/>
    <property type="match status" value="1"/>
</dbReference>
<dbReference type="Gene3D" id="1.10.510.10">
    <property type="entry name" value="Transferase(Phosphotransferase) domain 1"/>
    <property type="match status" value="1"/>
</dbReference>
<dbReference type="SMART" id="SM00220">
    <property type="entry name" value="S_TKc"/>
    <property type="match status" value="1"/>
</dbReference>
<feature type="region of interest" description="Disordered" evidence="11">
    <location>
        <begin position="515"/>
        <end position="544"/>
    </location>
</feature>
<feature type="compositionally biased region" description="Low complexity" evidence="11">
    <location>
        <begin position="525"/>
        <end position="537"/>
    </location>
</feature>
<evidence type="ECO:0000256" key="3">
    <source>
        <dbReference type="ARBA" id="ARBA00022679"/>
    </source>
</evidence>
<dbReference type="InterPro" id="IPR001305">
    <property type="entry name" value="HSP_DnaJ_Cys-rich_dom"/>
</dbReference>